<gene>
    <name evidence="1" type="ORF">DdX_03105</name>
</gene>
<dbReference type="AlphaFoldDB" id="A0AAD4NHC7"/>
<proteinExistence type="predicted"/>
<sequence length="145" mass="16440">MKKPDKLIQFAPQESYIAYSCVFSIETSKTYGYPRSASYSISSFHGLFMTREIVSQLAMASLAAVCWPTRPGKPKLPEYIASINPMPSEPGSQRHKILAHSLWAVLMPGRRPCALRPLYLIFHLHRAFPPVLFFFVKGRLAGRRL</sequence>
<comment type="caution">
    <text evidence="1">The sequence shown here is derived from an EMBL/GenBank/DDBJ whole genome shotgun (WGS) entry which is preliminary data.</text>
</comment>
<reference evidence="1" key="1">
    <citation type="submission" date="2022-01" db="EMBL/GenBank/DDBJ databases">
        <title>Genome Sequence Resource for Two Populations of Ditylenchus destructor, the Migratory Endoparasitic Phytonematode.</title>
        <authorList>
            <person name="Zhang H."/>
            <person name="Lin R."/>
            <person name="Xie B."/>
        </authorList>
    </citation>
    <scope>NUCLEOTIDE SEQUENCE</scope>
    <source>
        <strain evidence="1">BazhouSP</strain>
    </source>
</reference>
<evidence type="ECO:0000313" key="2">
    <source>
        <dbReference type="Proteomes" id="UP001201812"/>
    </source>
</evidence>
<organism evidence="1 2">
    <name type="scientific">Ditylenchus destructor</name>
    <dbReference type="NCBI Taxonomy" id="166010"/>
    <lineage>
        <taxon>Eukaryota</taxon>
        <taxon>Metazoa</taxon>
        <taxon>Ecdysozoa</taxon>
        <taxon>Nematoda</taxon>
        <taxon>Chromadorea</taxon>
        <taxon>Rhabditida</taxon>
        <taxon>Tylenchina</taxon>
        <taxon>Tylenchomorpha</taxon>
        <taxon>Sphaerularioidea</taxon>
        <taxon>Anguinidae</taxon>
        <taxon>Anguininae</taxon>
        <taxon>Ditylenchus</taxon>
    </lineage>
</organism>
<keyword evidence="2" id="KW-1185">Reference proteome</keyword>
<name>A0AAD4NHC7_9BILA</name>
<accession>A0AAD4NHC7</accession>
<dbReference type="EMBL" id="JAKKPZ010000002">
    <property type="protein sequence ID" value="KAI1726386.1"/>
    <property type="molecule type" value="Genomic_DNA"/>
</dbReference>
<evidence type="ECO:0000313" key="1">
    <source>
        <dbReference type="EMBL" id="KAI1726386.1"/>
    </source>
</evidence>
<protein>
    <submittedName>
        <fullName evidence="1">Uncharacterized protein</fullName>
    </submittedName>
</protein>
<dbReference type="Proteomes" id="UP001201812">
    <property type="component" value="Unassembled WGS sequence"/>
</dbReference>